<proteinExistence type="inferred from homology"/>
<protein>
    <submittedName>
        <fullName evidence="7">N-terminal domain of molybdenum-binding protein</fullName>
    </submittedName>
</protein>
<dbReference type="RefSeq" id="WP_021056651.1">
    <property type="nucleotide sequence ID" value="NZ_KE356561.1"/>
</dbReference>
<evidence type="ECO:0000256" key="3">
    <source>
        <dbReference type="ARBA" id="ARBA00022448"/>
    </source>
</evidence>
<keyword evidence="5" id="KW-0677">Repeat</keyword>
<feature type="domain" description="Mop" evidence="6">
    <location>
        <begin position="159"/>
        <end position="225"/>
    </location>
</feature>
<dbReference type="GO" id="GO:0030151">
    <property type="term" value="F:molybdenum ion binding"/>
    <property type="evidence" value="ECO:0007669"/>
    <property type="project" value="InterPro"/>
</dbReference>
<dbReference type="InterPro" id="IPR016462">
    <property type="entry name" value="ModE"/>
</dbReference>
<name>U1NIX4_9EURY</name>
<accession>U1NIX4</accession>
<evidence type="ECO:0000313" key="8">
    <source>
        <dbReference type="Proteomes" id="UP000030710"/>
    </source>
</evidence>
<dbReference type="Gene3D" id="2.40.50.100">
    <property type="match status" value="1"/>
</dbReference>
<gene>
    <name evidence="7" type="ORF">J07HQW2_03676</name>
</gene>
<dbReference type="AlphaFoldDB" id="U1NIX4"/>
<dbReference type="GO" id="GO:0003700">
    <property type="term" value="F:DNA-binding transcription factor activity"/>
    <property type="evidence" value="ECO:0007669"/>
    <property type="project" value="InterPro"/>
</dbReference>
<keyword evidence="3" id="KW-0813">Transport</keyword>
<organism evidence="7 8">
    <name type="scientific">Haloquadratum walsbyi J07HQW2</name>
    <dbReference type="NCBI Taxonomy" id="1238425"/>
    <lineage>
        <taxon>Archaea</taxon>
        <taxon>Methanobacteriati</taxon>
        <taxon>Methanobacteriota</taxon>
        <taxon>Stenosarchaea group</taxon>
        <taxon>Halobacteria</taxon>
        <taxon>Halobacteriales</taxon>
        <taxon>Haloferacaceae</taxon>
        <taxon>Haloquadratum</taxon>
    </lineage>
</organism>
<evidence type="ECO:0000259" key="6">
    <source>
        <dbReference type="PROSITE" id="PS51866"/>
    </source>
</evidence>
<dbReference type="InterPro" id="IPR036390">
    <property type="entry name" value="WH_DNA-bd_sf"/>
</dbReference>
<dbReference type="STRING" id="1238425.J07HQW2_03676"/>
<dbReference type="HOGENOM" id="CLU_072980_0_0_2"/>
<dbReference type="GO" id="GO:0005886">
    <property type="term" value="C:plasma membrane"/>
    <property type="evidence" value="ECO:0007669"/>
    <property type="project" value="UniProtKB-SubCell"/>
</dbReference>
<comment type="similarity">
    <text evidence="2">Belongs to the ModE family.</text>
</comment>
<dbReference type="Pfam" id="PF00126">
    <property type="entry name" value="HTH_1"/>
    <property type="match status" value="1"/>
</dbReference>
<dbReference type="GO" id="GO:0015689">
    <property type="term" value="P:molybdate ion transport"/>
    <property type="evidence" value="ECO:0007669"/>
    <property type="project" value="InterPro"/>
</dbReference>
<dbReference type="Proteomes" id="UP000030710">
    <property type="component" value="Unassembled WGS sequence"/>
</dbReference>
<dbReference type="InterPro" id="IPR004606">
    <property type="entry name" value="Mop_domain"/>
</dbReference>
<evidence type="ECO:0000313" key="7">
    <source>
        <dbReference type="EMBL" id="ERG97190.1"/>
    </source>
</evidence>
<dbReference type="Gene3D" id="1.10.10.10">
    <property type="entry name" value="Winged helix-like DNA-binding domain superfamily/Winged helix DNA-binding domain"/>
    <property type="match status" value="1"/>
</dbReference>
<evidence type="ECO:0000256" key="5">
    <source>
        <dbReference type="ARBA" id="ARBA00022737"/>
    </source>
</evidence>
<sequence length="229" mass="24803">MKAGFDAQLRAESVKFTQKDASLLETVDEIGSIHQAADELGRSYSRSHQRITALEDAFGTLVERQRGGSDGGGSTLTKTARELLSRFDRLRMGYSSVAETTEAVLDGTVITRTGELGTVSTAAGAVRAIVPTETDTVQVSLRADAVTLHDPDETPTENAMSARNRFDGHVHSIDRGNSISLVSVDVEAEDHLYALVTEESRKRLKIEPERQIVASFKATATRATPRNTS</sequence>
<dbReference type="EMBL" id="KE356561">
    <property type="protein sequence ID" value="ERG97190.1"/>
    <property type="molecule type" value="Genomic_DNA"/>
</dbReference>
<dbReference type="InterPro" id="IPR005116">
    <property type="entry name" value="Transp-assoc_OB_typ1"/>
</dbReference>
<dbReference type="InterPro" id="IPR051815">
    <property type="entry name" value="Molybdate_resp_trans_reg"/>
</dbReference>
<evidence type="ECO:0000256" key="4">
    <source>
        <dbReference type="ARBA" id="ARBA00022505"/>
    </source>
</evidence>
<dbReference type="InterPro" id="IPR000847">
    <property type="entry name" value="LysR_HTH_N"/>
</dbReference>
<comment type="subcellular location">
    <subcellularLocation>
        <location evidence="1">Cell membrane</location>
        <topology evidence="1">Peripheral membrane protein</topology>
    </subcellularLocation>
</comment>
<evidence type="ECO:0000256" key="1">
    <source>
        <dbReference type="ARBA" id="ARBA00004202"/>
    </source>
</evidence>
<keyword evidence="4" id="KW-0500">Molybdenum</keyword>
<dbReference type="PROSITE" id="PS51866">
    <property type="entry name" value="MOP"/>
    <property type="match status" value="1"/>
</dbReference>
<dbReference type="InterPro" id="IPR036388">
    <property type="entry name" value="WH-like_DNA-bd_sf"/>
</dbReference>
<dbReference type="SUPFAM" id="SSF46785">
    <property type="entry name" value="Winged helix' DNA-binding domain"/>
    <property type="match status" value="1"/>
</dbReference>
<evidence type="ECO:0000256" key="2">
    <source>
        <dbReference type="ARBA" id="ARBA00008110"/>
    </source>
</evidence>
<dbReference type="PANTHER" id="PTHR30432:SF1">
    <property type="entry name" value="DNA-BINDING TRANSCRIPTIONAL DUAL REGULATOR MODE"/>
    <property type="match status" value="1"/>
</dbReference>
<dbReference type="eggNOG" id="arCOG00223">
    <property type="taxonomic scope" value="Archaea"/>
</dbReference>
<reference evidence="7 8" key="1">
    <citation type="journal article" date="2013" name="PLoS ONE">
        <title>Assembly-driven community genomics of a hypersaline microbial ecosystem.</title>
        <authorList>
            <person name="Podell S."/>
            <person name="Ugalde J.A."/>
            <person name="Narasingarao P."/>
            <person name="Banfield J.F."/>
            <person name="Heidelberg K.B."/>
            <person name="Allen E.E."/>
        </authorList>
    </citation>
    <scope>NUCLEOTIDE SEQUENCE [LARGE SCALE GENOMIC DNA]</scope>
    <source>
        <strain evidence="8">J07HQW2</strain>
    </source>
</reference>
<dbReference type="InterPro" id="IPR008995">
    <property type="entry name" value="Mo/tungstate-bd_C_term_dom"/>
</dbReference>
<dbReference type="PANTHER" id="PTHR30432">
    <property type="entry name" value="TRANSCRIPTIONAL REGULATOR MODE"/>
    <property type="match status" value="1"/>
</dbReference>
<dbReference type="PIRSF" id="PIRSF005763">
    <property type="entry name" value="Txn_reg_ModE"/>
    <property type="match status" value="1"/>
</dbReference>
<dbReference type="SUPFAM" id="SSF50331">
    <property type="entry name" value="MOP-like"/>
    <property type="match status" value="1"/>
</dbReference>
<dbReference type="Pfam" id="PF03459">
    <property type="entry name" value="TOBE"/>
    <property type="match status" value="1"/>
</dbReference>